<dbReference type="Gene3D" id="3.30.1600.10">
    <property type="entry name" value="SIR2/SIRT2 'Small Domain"/>
    <property type="match status" value="1"/>
</dbReference>
<dbReference type="PANTHER" id="PTHR11085">
    <property type="entry name" value="NAD-DEPENDENT PROTEIN DEACYLASE SIRTUIN-5, MITOCHONDRIAL-RELATED"/>
    <property type="match status" value="1"/>
</dbReference>
<dbReference type="InterPro" id="IPR029035">
    <property type="entry name" value="DHS-like_NAD/FAD-binding_dom"/>
</dbReference>
<keyword evidence="3" id="KW-0862">Zinc</keyword>
<comment type="cofactor">
    <cofactor evidence="3">
        <name>Zn(2+)</name>
        <dbReference type="ChEBI" id="CHEBI:29105"/>
    </cofactor>
    <text evidence="3">Binds 1 zinc ion per subunit.</text>
</comment>
<dbReference type="GO" id="GO:0016746">
    <property type="term" value="F:acyltransferase activity"/>
    <property type="evidence" value="ECO:0007669"/>
    <property type="project" value="UniProtKB-KW"/>
</dbReference>
<feature type="binding site" evidence="3">
    <location>
        <begin position="222"/>
        <end position="224"/>
    </location>
    <ligand>
        <name>NAD(+)</name>
        <dbReference type="ChEBI" id="CHEBI:57540"/>
    </ligand>
</feature>
<comment type="similarity">
    <text evidence="3">Belongs to the sirtuin family. Class III subfamily.</text>
</comment>
<dbReference type="CDD" id="cd01412">
    <property type="entry name" value="SIRT5_Af1_CobB"/>
    <property type="match status" value="1"/>
</dbReference>
<dbReference type="EC" id="2.3.1.286" evidence="3"/>
<feature type="binding site" evidence="3">
    <location>
        <begin position="56"/>
        <end position="75"/>
    </location>
    <ligand>
        <name>NAD(+)</name>
        <dbReference type="ChEBI" id="CHEBI:57540"/>
    </ligand>
</feature>
<keyword evidence="3" id="KW-0963">Cytoplasm</keyword>
<comment type="catalytic activity">
    <reaction evidence="3">
        <text>N(6)-acetyl-L-lysyl-[protein] + NAD(+) + H2O = 2''-O-acetyl-ADP-D-ribose + nicotinamide + L-lysyl-[protein]</text>
        <dbReference type="Rhea" id="RHEA:43636"/>
        <dbReference type="Rhea" id="RHEA-COMP:9752"/>
        <dbReference type="Rhea" id="RHEA-COMP:10731"/>
        <dbReference type="ChEBI" id="CHEBI:15377"/>
        <dbReference type="ChEBI" id="CHEBI:17154"/>
        <dbReference type="ChEBI" id="CHEBI:29969"/>
        <dbReference type="ChEBI" id="CHEBI:57540"/>
        <dbReference type="ChEBI" id="CHEBI:61930"/>
        <dbReference type="ChEBI" id="CHEBI:83767"/>
        <dbReference type="EC" id="2.3.1.286"/>
    </reaction>
</comment>
<dbReference type="GeneID" id="69539261"/>
<accession>A0ABY8GG75</accession>
<evidence type="ECO:0000256" key="1">
    <source>
        <dbReference type="ARBA" id="ARBA00022679"/>
    </source>
</evidence>
<dbReference type="InterPro" id="IPR026590">
    <property type="entry name" value="Ssirtuin_cat_dom"/>
</dbReference>
<dbReference type="Pfam" id="PF02146">
    <property type="entry name" value="SIR2"/>
    <property type="match status" value="1"/>
</dbReference>
<evidence type="ECO:0000313" key="6">
    <source>
        <dbReference type="EMBL" id="WFN96505.1"/>
    </source>
</evidence>
<dbReference type="EMBL" id="CP092014">
    <property type="protein sequence ID" value="WFN96505.1"/>
    <property type="molecule type" value="Genomic_DNA"/>
</dbReference>
<evidence type="ECO:0000259" key="5">
    <source>
        <dbReference type="PROSITE" id="PS50305"/>
    </source>
</evidence>
<keyword evidence="7" id="KW-1185">Reference proteome</keyword>
<comment type="domain">
    <text evidence="3">2 residues (Tyr-100 and Arg-103) present in a large hydrophobic pocket are probably involved in substrate specificity. They are important for desuccinylation activity, but dispensable for deacetylation activity.</text>
</comment>
<dbReference type="InterPro" id="IPR003000">
    <property type="entry name" value="Sirtuin"/>
</dbReference>
<comment type="function">
    <text evidence="3">NAD-dependent lysine deacetylase that specifically removes acetyl groups on target proteins. Also acts as a protein-lysine deacylase by mediating protein desuccinylation and de-2-hydroxyisobutyrylation. Modulates the activities of several proteins which are inactive in their acylated form.</text>
</comment>
<dbReference type="InterPro" id="IPR050134">
    <property type="entry name" value="NAD-dep_sirtuin_deacylases"/>
</dbReference>
<feature type="binding site" evidence="3">
    <location>
        <position position="100"/>
    </location>
    <ligand>
        <name>substrate</name>
    </ligand>
</feature>
<feature type="binding site" evidence="3">
    <location>
        <position position="266"/>
    </location>
    <ligand>
        <name>NAD(+)</name>
        <dbReference type="ChEBI" id="CHEBI:57540"/>
    </ligand>
</feature>
<sequence length="288" mass="32495">MKTRHRICRIRKNKRLHHQRLRSLVYYQDIVWGHAAGADADKGETMKLPFVVVLTGAGVSAESGIRTFRAADGLWEEHRVEDVATPEGYRREPALVQAFYNARRHQLQQPAIQPNPAHLALARLEQALGDRFLLVTQNIDNLHERAGSQRVIHMHGELLKVRCTQSGQVVRWLGDLSVDDRCHCCQIPAPLRPHVVWFGEMPIGMDEIYPALQQADEFIAIGTSGHVYPAAGFVHEARLCGAHTVELNLEPSQVESEFDERHYGPASQLVPQYLQQLLIRCGFPSDGQ</sequence>
<keyword evidence="6" id="KW-0012">Acyltransferase</keyword>
<feature type="active site" description="Proton acceptor" evidence="3">
    <location>
        <position position="155"/>
    </location>
</feature>
<dbReference type="Proteomes" id="UP001222680">
    <property type="component" value="Chromosome"/>
</dbReference>
<keyword evidence="2 3" id="KW-0520">NAD</keyword>
<keyword evidence="3" id="KW-0479">Metal-binding</keyword>
<evidence type="ECO:0000256" key="4">
    <source>
        <dbReference type="PROSITE-ProRule" id="PRU00236"/>
    </source>
</evidence>
<feature type="binding site" evidence="3">
    <location>
        <begin position="137"/>
        <end position="140"/>
    </location>
    <ligand>
        <name>NAD(+)</name>
        <dbReference type="ChEBI" id="CHEBI:57540"/>
    </ligand>
</feature>
<feature type="binding site" evidence="3">
    <location>
        <begin position="248"/>
        <end position="250"/>
    </location>
    <ligand>
        <name>NAD(+)</name>
        <dbReference type="ChEBI" id="CHEBI:57540"/>
    </ligand>
</feature>
<reference evidence="6 7" key="1">
    <citation type="submission" date="2022-02" db="EMBL/GenBank/DDBJ databases">
        <title>Phenotypic, genotypic and serological characterization of Edwardsiella ictaluri from catfish and ornamental fish species.</title>
        <authorList>
            <person name="Rose D."/>
            <person name="Tekedar H.C."/>
            <person name="Waldbieser G.C."/>
            <person name="Aarattuthodi S."/>
            <person name="Griffin M.J."/>
        </authorList>
    </citation>
    <scope>NUCLEOTIDE SEQUENCE [LARGE SCALE GENOMIC DNA]</scope>
    <source>
        <strain evidence="6 7">13 TAL-140 K3</strain>
    </source>
</reference>
<dbReference type="NCBIfam" id="NF001755">
    <property type="entry name" value="PRK00481.1-5"/>
    <property type="match status" value="1"/>
</dbReference>
<feature type="binding site" evidence="3">
    <location>
        <position position="182"/>
    </location>
    <ligand>
        <name>Zn(2+)</name>
        <dbReference type="ChEBI" id="CHEBI:29105"/>
    </ligand>
</feature>
<evidence type="ECO:0000256" key="3">
    <source>
        <dbReference type="HAMAP-Rule" id="MF_01121"/>
    </source>
</evidence>
<feature type="domain" description="Deacetylase sirtuin-type" evidence="5">
    <location>
        <begin position="32"/>
        <end position="280"/>
    </location>
</feature>
<dbReference type="PROSITE" id="PS50305">
    <property type="entry name" value="SIRTUIN"/>
    <property type="match status" value="1"/>
</dbReference>
<comment type="caution">
    <text evidence="3 4">Lacks conserved residue(s) required for the propagation of feature annotation.</text>
</comment>
<organism evidence="6 7">
    <name type="scientific">Edwardsiella ictaluri</name>
    <dbReference type="NCBI Taxonomy" id="67780"/>
    <lineage>
        <taxon>Bacteria</taxon>
        <taxon>Pseudomonadati</taxon>
        <taxon>Pseudomonadota</taxon>
        <taxon>Gammaproteobacteria</taxon>
        <taxon>Enterobacterales</taxon>
        <taxon>Hafniaceae</taxon>
        <taxon>Edwardsiella</taxon>
    </lineage>
</organism>
<dbReference type="PANTHER" id="PTHR11085:SF4">
    <property type="entry name" value="NAD-DEPENDENT PROTEIN DEACYLASE"/>
    <property type="match status" value="1"/>
</dbReference>
<gene>
    <name evidence="3 6" type="primary">cobB</name>
    <name evidence="6" type="ORF">MAY91_17700</name>
</gene>
<proteinExistence type="inferred from homology"/>
<keyword evidence="1 6" id="KW-0808">Transferase</keyword>
<dbReference type="SUPFAM" id="SSF52467">
    <property type="entry name" value="DHS-like NAD/FAD-binding domain"/>
    <property type="match status" value="1"/>
</dbReference>
<protein>
    <recommendedName>
        <fullName evidence="3">NAD-dependent protein deacylase</fullName>
        <ecNumber evidence="3">2.3.1.286</ecNumber>
    </recommendedName>
    <alternativeName>
        <fullName evidence="3">Regulatory protein SIR2 homolog</fullName>
    </alternativeName>
</protein>
<dbReference type="Gene3D" id="3.40.50.1220">
    <property type="entry name" value="TPP-binding domain"/>
    <property type="match status" value="1"/>
</dbReference>
<name>A0ABY8GG75_EDWIC</name>
<dbReference type="InterPro" id="IPR027546">
    <property type="entry name" value="Sirtuin_class_III"/>
</dbReference>
<feature type="binding site" evidence="3">
    <location>
        <position position="103"/>
    </location>
    <ligand>
        <name>substrate</name>
    </ligand>
</feature>
<dbReference type="RefSeq" id="WP_015871617.1">
    <property type="nucleotide sequence ID" value="NZ_CM125427.1"/>
</dbReference>
<comment type="subcellular location">
    <subcellularLocation>
        <location evidence="3">Cytoplasm</location>
    </subcellularLocation>
</comment>
<evidence type="ECO:0000256" key="2">
    <source>
        <dbReference type="ARBA" id="ARBA00023027"/>
    </source>
</evidence>
<dbReference type="InterPro" id="IPR026591">
    <property type="entry name" value="Sirtuin_cat_small_dom_sf"/>
</dbReference>
<comment type="catalytic activity">
    <reaction evidence="3">
        <text>N(6)-(2-hydroxyisobutanoyl)-L-lysyl-[protein] + NAD(+) + H2O = 2''-O-(2-hydroxyisobutanoyl)-ADP-D-ribose + nicotinamide + L-lysyl-[protein]</text>
        <dbReference type="Rhea" id="RHEA:24364"/>
        <dbReference type="Rhea" id="RHEA-COMP:9752"/>
        <dbReference type="Rhea" id="RHEA-COMP:15921"/>
        <dbReference type="ChEBI" id="CHEBI:15377"/>
        <dbReference type="ChEBI" id="CHEBI:17154"/>
        <dbReference type="ChEBI" id="CHEBI:29969"/>
        <dbReference type="ChEBI" id="CHEBI:57540"/>
        <dbReference type="ChEBI" id="CHEBI:144968"/>
        <dbReference type="ChEBI" id="CHEBI:144969"/>
    </reaction>
</comment>
<dbReference type="HAMAP" id="MF_01121">
    <property type="entry name" value="Sirtuin_ClassIII"/>
    <property type="match status" value="1"/>
</dbReference>
<comment type="catalytic activity">
    <reaction evidence="3">
        <text>N(6)-succinyl-L-lysyl-[protein] + NAD(+) + H2O = 2''-O-succinyl-ADP-D-ribose + nicotinamide + L-lysyl-[protein]</text>
        <dbReference type="Rhea" id="RHEA:47668"/>
        <dbReference type="Rhea" id="RHEA-COMP:9752"/>
        <dbReference type="Rhea" id="RHEA-COMP:11877"/>
        <dbReference type="ChEBI" id="CHEBI:15377"/>
        <dbReference type="ChEBI" id="CHEBI:17154"/>
        <dbReference type="ChEBI" id="CHEBI:29969"/>
        <dbReference type="ChEBI" id="CHEBI:57540"/>
        <dbReference type="ChEBI" id="CHEBI:87830"/>
        <dbReference type="ChEBI" id="CHEBI:87832"/>
    </reaction>
</comment>
<evidence type="ECO:0000313" key="7">
    <source>
        <dbReference type="Proteomes" id="UP001222680"/>
    </source>
</evidence>
<feature type="binding site" evidence="3">
    <location>
        <position position="163"/>
    </location>
    <ligand>
        <name>Zn(2+)</name>
        <dbReference type="ChEBI" id="CHEBI:29105"/>
    </ligand>
</feature>